<evidence type="ECO:0000256" key="6">
    <source>
        <dbReference type="RuleBase" id="RU000682"/>
    </source>
</evidence>
<evidence type="ECO:0000256" key="5">
    <source>
        <dbReference type="PROSITE-ProRule" id="PRU00108"/>
    </source>
</evidence>
<keyword evidence="4 5" id="KW-0539">Nucleus</keyword>
<feature type="domain" description="Homeobox" evidence="8">
    <location>
        <begin position="113"/>
        <end position="173"/>
    </location>
</feature>
<feature type="region of interest" description="Disordered" evidence="7">
    <location>
        <begin position="88"/>
        <end position="123"/>
    </location>
</feature>
<dbReference type="PANTHER" id="PTHR24329:SF543">
    <property type="entry name" value="FI01017P-RELATED"/>
    <property type="match status" value="1"/>
</dbReference>
<dbReference type="PANTHER" id="PTHR24329">
    <property type="entry name" value="HOMEOBOX PROTEIN ARISTALESS"/>
    <property type="match status" value="1"/>
</dbReference>
<dbReference type="GO" id="GO:0005634">
    <property type="term" value="C:nucleus"/>
    <property type="evidence" value="ECO:0007669"/>
    <property type="project" value="UniProtKB-SubCell"/>
</dbReference>
<dbReference type="OrthoDB" id="6159439at2759"/>
<dbReference type="InterPro" id="IPR050649">
    <property type="entry name" value="Paired_Homeobox_TFs"/>
</dbReference>
<name>A0A4V6I7T7_STECR</name>
<comment type="caution">
    <text evidence="9">The sequence shown here is derived from an EMBL/GenBank/DDBJ whole genome shotgun (WGS) entry which is preliminary data.</text>
</comment>
<evidence type="ECO:0000256" key="3">
    <source>
        <dbReference type="ARBA" id="ARBA00023155"/>
    </source>
</evidence>
<feature type="DNA-binding region" description="Homeobox" evidence="5">
    <location>
        <begin position="115"/>
        <end position="174"/>
    </location>
</feature>
<reference evidence="9 10" key="1">
    <citation type="journal article" date="2015" name="Genome Biol.">
        <title>Comparative genomics of Steinernema reveals deeply conserved gene regulatory networks.</title>
        <authorList>
            <person name="Dillman A.R."/>
            <person name="Macchietto M."/>
            <person name="Porter C.F."/>
            <person name="Rogers A."/>
            <person name="Williams B."/>
            <person name="Antoshechkin I."/>
            <person name="Lee M.M."/>
            <person name="Goodwin Z."/>
            <person name="Lu X."/>
            <person name="Lewis E.E."/>
            <person name="Goodrich-Blair H."/>
            <person name="Stock S.P."/>
            <person name="Adams B.J."/>
            <person name="Sternberg P.W."/>
            <person name="Mortazavi A."/>
        </authorList>
    </citation>
    <scope>NUCLEOTIDE SEQUENCE [LARGE SCALE GENOMIC DNA]</scope>
    <source>
        <strain evidence="9 10">ALL</strain>
    </source>
</reference>
<evidence type="ECO:0000313" key="10">
    <source>
        <dbReference type="Proteomes" id="UP000298663"/>
    </source>
</evidence>
<dbReference type="STRING" id="34508.A0A4V6I7T7"/>
<dbReference type="SMART" id="SM00389">
    <property type="entry name" value="HOX"/>
    <property type="match status" value="1"/>
</dbReference>
<dbReference type="InterPro" id="IPR001356">
    <property type="entry name" value="HD"/>
</dbReference>
<dbReference type="CDD" id="cd00086">
    <property type="entry name" value="homeodomain"/>
    <property type="match status" value="1"/>
</dbReference>
<comment type="subcellular location">
    <subcellularLocation>
        <location evidence="1 5 6">Nucleus</location>
    </subcellularLocation>
</comment>
<dbReference type="Pfam" id="PF00046">
    <property type="entry name" value="Homeodomain"/>
    <property type="match status" value="1"/>
</dbReference>
<dbReference type="GO" id="GO:0000977">
    <property type="term" value="F:RNA polymerase II transcription regulatory region sequence-specific DNA binding"/>
    <property type="evidence" value="ECO:0007669"/>
    <property type="project" value="TreeGrafter"/>
</dbReference>
<protein>
    <recommendedName>
        <fullName evidence="8">Homeobox domain-containing protein</fullName>
    </recommendedName>
</protein>
<evidence type="ECO:0000313" key="9">
    <source>
        <dbReference type="EMBL" id="TMS35283.1"/>
    </source>
</evidence>
<evidence type="ECO:0000256" key="2">
    <source>
        <dbReference type="ARBA" id="ARBA00023125"/>
    </source>
</evidence>
<sequence>MLSSSTSSPDGVAAPVDWASLLSSVNPASMATRFFEKLPAAVEGASSESGESTFPLLSEILSRSASRGFPYYVLDPATLSSLCNLNNPSNSSNPIPRPSSTGPSTTASDDSRRKQRRNRTTFTNHQLEQLELAFQQSHYPDVYTREELALRIHLTEARIQVWFQNRRAKWRKAEKTNRFPPHFLLPTPPFPAALLQPVVPTVSAVSKSSKTNPSPHTIHHVSPFCSIKALTEQ</sequence>
<dbReference type="EMBL" id="CM016762">
    <property type="protein sequence ID" value="TMS35283.1"/>
    <property type="molecule type" value="Genomic_DNA"/>
</dbReference>
<dbReference type="Gene3D" id="1.10.10.60">
    <property type="entry name" value="Homeodomain-like"/>
    <property type="match status" value="1"/>
</dbReference>
<reference evidence="9 10" key="2">
    <citation type="journal article" date="2019" name="G3 (Bethesda)">
        <title>Hybrid Assembly of the Genome of the Entomopathogenic Nematode Steinernema carpocapsae Identifies the X-Chromosome.</title>
        <authorList>
            <person name="Serra L."/>
            <person name="Macchietto M."/>
            <person name="Macias-Munoz A."/>
            <person name="McGill C.J."/>
            <person name="Rodriguez I.M."/>
            <person name="Rodriguez B."/>
            <person name="Murad R."/>
            <person name="Mortazavi A."/>
        </authorList>
    </citation>
    <scope>NUCLEOTIDE SEQUENCE [LARGE SCALE GENOMIC DNA]</scope>
    <source>
        <strain evidence="9 10">ALL</strain>
    </source>
</reference>
<accession>A0A4V6I7T7</accession>
<gene>
    <name evidence="9" type="ORF">L596_002718</name>
</gene>
<dbReference type="GO" id="GO:0000981">
    <property type="term" value="F:DNA-binding transcription factor activity, RNA polymerase II-specific"/>
    <property type="evidence" value="ECO:0007669"/>
    <property type="project" value="InterPro"/>
</dbReference>
<proteinExistence type="predicted"/>
<evidence type="ECO:0000256" key="7">
    <source>
        <dbReference type="SAM" id="MobiDB-lite"/>
    </source>
</evidence>
<dbReference type="FunFam" id="1.10.10.60:FF:000291">
    <property type="entry name" value="ALX homeobox protein 1"/>
    <property type="match status" value="1"/>
</dbReference>
<dbReference type="PROSITE" id="PS00027">
    <property type="entry name" value="HOMEOBOX_1"/>
    <property type="match status" value="1"/>
</dbReference>
<dbReference type="Proteomes" id="UP000298663">
    <property type="component" value="Chromosome X"/>
</dbReference>
<keyword evidence="2 5" id="KW-0238">DNA-binding</keyword>
<dbReference type="InterPro" id="IPR017970">
    <property type="entry name" value="Homeobox_CS"/>
</dbReference>
<evidence type="ECO:0000256" key="1">
    <source>
        <dbReference type="ARBA" id="ARBA00004123"/>
    </source>
</evidence>
<evidence type="ECO:0000259" key="8">
    <source>
        <dbReference type="PROSITE" id="PS50071"/>
    </source>
</evidence>
<dbReference type="PROSITE" id="PS50071">
    <property type="entry name" value="HOMEOBOX_2"/>
    <property type="match status" value="1"/>
</dbReference>
<organism evidence="9 10">
    <name type="scientific">Steinernema carpocapsae</name>
    <name type="common">Entomopathogenic nematode</name>
    <dbReference type="NCBI Taxonomy" id="34508"/>
    <lineage>
        <taxon>Eukaryota</taxon>
        <taxon>Metazoa</taxon>
        <taxon>Ecdysozoa</taxon>
        <taxon>Nematoda</taxon>
        <taxon>Chromadorea</taxon>
        <taxon>Rhabditida</taxon>
        <taxon>Tylenchina</taxon>
        <taxon>Panagrolaimomorpha</taxon>
        <taxon>Strongyloidoidea</taxon>
        <taxon>Steinernematidae</taxon>
        <taxon>Steinernema</taxon>
    </lineage>
</organism>
<dbReference type="InterPro" id="IPR009057">
    <property type="entry name" value="Homeodomain-like_sf"/>
</dbReference>
<dbReference type="AlphaFoldDB" id="A0A4V6I7T7"/>
<dbReference type="EMBL" id="AZBU02000001">
    <property type="protein sequence ID" value="TMS35283.1"/>
    <property type="molecule type" value="Genomic_DNA"/>
</dbReference>
<dbReference type="SUPFAM" id="SSF46689">
    <property type="entry name" value="Homeodomain-like"/>
    <property type="match status" value="1"/>
</dbReference>
<feature type="compositionally biased region" description="Low complexity" evidence="7">
    <location>
        <begin position="88"/>
        <end position="100"/>
    </location>
</feature>
<evidence type="ECO:0000256" key="4">
    <source>
        <dbReference type="ARBA" id="ARBA00023242"/>
    </source>
</evidence>
<keyword evidence="3 5" id="KW-0371">Homeobox</keyword>
<keyword evidence="10" id="KW-1185">Reference proteome</keyword>